<proteinExistence type="predicted"/>
<keyword evidence="1" id="KW-0472">Membrane</keyword>
<keyword evidence="2" id="KW-0732">Signal</keyword>
<dbReference type="EMBL" id="CP019343">
    <property type="protein sequence ID" value="ARN75877.1"/>
    <property type="molecule type" value="Genomic_DNA"/>
</dbReference>
<dbReference type="STRING" id="716816.BST96_18265"/>
<name>A0A1X9NM33_9GAMM</name>
<keyword evidence="1" id="KW-0812">Transmembrane</keyword>
<reference evidence="4 5" key="1">
    <citation type="submission" date="2016-11" db="EMBL/GenBank/DDBJ databases">
        <title>Trade-off between light-utilization and light-protection in marine flavobacteria.</title>
        <authorList>
            <person name="Kumagai Y."/>
        </authorList>
    </citation>
    <scope>NUCLEOTIDE SEQUENCE [LARGE SCALE GENOMIC DNA]</scope>
    <source>
        <strain evidence="4 5">NBRC 107125</strain>
    </source>
</reference>
<gene>
    <name evidence="4" type="ORF">BST96_18265</name>
</gene>
<dbReference type="KEGG" id="osg:BST96_18265"/>
<dbReference type="NCBIfam" id="TIGR03370">
    <property type="entry name" value="VPLPA-CTERM"/>
    <property type="match status" value="1"/>
</dbReference>
<dbReference type="InterPro" id="IPR022472">
    <property type="entry name" value="VPLPA-CTERM"/>
</dbReference>
<keyword evidence="1" id="KW-1133">Transmembrane helix</keyword>
<dbReference type="AlphaFoldDB" id="A0A1X9NM33"/>
<keyword evidence="5" id="KW-1185">Reference proteome</keyword>
<dbReference type="InterPro" id="IPR013424">
    <property type="entry name" value="Ice-binding_C"/>
</dbReference>
<evidence type="ECO:0000313" key="5">
    <source>
        <dbReference type="Proteomes" id="UP000193450"/>
    </source>
</evidence>
<evidence type="ECO:0000313" key="4">
    <source>
        <dbReference type="EMBL" id="ARN75877.1"/>
    </source>
</evidence>
<dbReference type="Pfam" id="PF07589">
    <property type="entry name" value="PEP-CTERM"/>
    <property type="match status" value="1"/>
</dbReference>
<feature type="chain" id="PRO_5012620735" description="Ice-binding protein C-terminal domain-containing protein" evidence="2">
    <location>
        <begin position="23"/>
        <end position="212"/>
    </location>
</feature>
<dbReference type="OrthoDB" id="5567186at2"/>
<accession>A0A1X9NM33</accession>
<feature type="signal peptide" evidence="2">
    <location>
        <begin position="1"/>
        <end position="22"/>
    </location>
</feature>
<protein>
    <recommendedName>
        <fullName evidence="3">Ice-binding protein C-terminal domain-containing protein</fullName>
    </recommendedName>
</protein>
<feature type="domain" description="Ice-binding protein C-terminal" evidence="3">
    <location>
        <begin position="189"/>
        <end position="211"/>
    </location>
</feature>
<dbReference type="Proteomes" id="UP000193450">
    <property type="component" value="Chromosome"/>
</dbReference>
<evidence type="ECO:0000259" key="3">
    <source>
        <dbReference type="Pfam" id="PF07589"/>
    </source>
</evidence>
<organism evidence="4 5">
    <name type="scientific">Oceanicoccus sagamiensis</name>
    <dbReference type="NCBI Taxonomy" id="716816"/>
    <lineage>
        <taxon>Bacteria</taxon>
        <taxon>Pseudomonadati</taxon>
        <taxon>Pseudomonadota</taxon>
        <taxon>Gammaproteobacteria</taxon>
        <taxon>Cellvibrionales</taxon>
        <taxon>Spongiibacteraceae</taxon>
        <taxon>Oceanicoccus</taxon>
    </lineage>
</organism>
<evidence type="ECO:0000256" key="2">
    <source>
        <dbReference type="SAM" id="SignalP"/>
    </source>
</evidence>
<evidence type="ECO:0000256" key="1">
    <source>
        <dbReference type="SAM" id="Phobius"/>
    </source>
</evidence>
<feature type="transmembrane region" description="Helical" evidence="1">
    <location>
        <begin position="186"/>
        <end position="208"/>
    </location>
</feature>
<sequence>MKNFLFVSVFSALLISPLIASAGGHDESGGGDGSEGGGDLGTVYNIIGESRVVGRTATFVNDTTTIVGEGQVIGDSFTYTVVNTVNSLVGTADIFVDGDISLSSGAGLEVVTACEGETLICSSVSLNIPSALAFDSIVDTVPGTFVLRDYDLFDLGDGLGFADADLVMSATLASLPQEALPALPSIAVVPVPAALWLFGSGLLGLAAIKRRQ</sequence>
<dbReference type="RefSeq" id="WP_085760070.1">
    <property type="nucleotide sequence ID" value="NZ_CP019343.1"/>
</dbReference>